<dbReference type="EMBL" id="BMAW01124423">
    <property type="protein sequence ID" value="GFU07789.1"/>
    <property type="molecule type" value="Genomic_DNA"/>
</dbReference>
<proteinExistence type="predicted"/>
<evidence type="ECO:0000313" key="1">
    <source>
        <dbReference type="EMBL" id="GFU07789.1"/>
    </source>
</evidence>
<reference evidence="1" key="1">
    <citation type="submission" date="2020-08" db="EMBL/GenBank/DDBJ databases">
        <title>Multicomponent nature underlies the extraordinary mechanical properties of spider dragline silk.</title>
        <authorList>
            <person name="Kono N."/>
            <person name="Nakamura H."/>
            <person name="Mori M."/>
            <person name="Yoshida Y."/>
            <person name="Ohtoshi R."/>
            <person name="Malay A.D."/>
            <person name="Moran D.A.P."/>
            <person name="Tomita M."/>
            <person name="Numata K."/>
            <person name="Arakawa K."/>
        </authorList>
    </citation>
    <scope>NUCLEOTIDE SEQUENCE</scope>
</reference>
<dbReference type="Proteomes" id="UP000887013">
    <property type="component" value="Unassembled WGS sequence"/>
</dbReference>
<organism evidence="1 2">
    <name type="scientific">Nephila pilipes</name>
    <name type="common">Giant wood spider</name>
    <name type="synonym">Nephila maculata</name>
    <dbReference type="NCBI Taxonomy" id="299642"/>
    <lineage>
        <taxon>Eukaryota</taxon>
        <taxon>Metazoa</taxon>
        <taxon>Ecdysozoa</taxon>
        <taxon>Arthropoda</taxon>
        <taxon>Chelicerata</taxon>
        <taxon>Arachnida</taxon>
        <taxon>Araneae</taxon>
        <taxon>Araneomorphae</taxon>
        <taxon>Entelegynae</taxon>
        <taxon>Araneoidea</taxon>
        <taxon>Nephilidae</taxon>
        <taxon>Nephila</taxon>
    </lineage>
</organism>
<keyword evidence="2" id="KW-1185">Reference proteome</keyword>
<dbReference type="AlphaFoldDB" id="A0A8X6UF26"/>
<evidence type="ECO:0000313" key="2">
    <source>
        <dbReference type="Proteomes" id="UP000887013"/>
    </source>
</evidence>
<gene>
    <name evidence="1" type="primary">NCL1_17091</name>
    <name evidence="1" type="ORF">NPIL_314251</name>
</gene>
<feature type="non-terminal residue" evidence="1">
    <location>
        <position position="1"/>
    </location>
</feature>
<accession>A0A8X6UF26</accession>
<dbReference type="OrthoDB" id="6468292at2759"/>
<sequence length="143" mass="16386">CFKERNKVNLYDVIIRPTLSAHVCKTSDPPDYLRQLAPELINSNTPDDANLVYTEGSRNEMPYSSNGIDIRFQDNSCQFTVRNPDGCSDFAVNLLLSIQPATRSSHFPIRVAYGFLRTVLVPSLTFLIATEWEIILEWLFWKI</sequence>
<name>A0A8X6UF26_NEPPI</name>
<protein>
    <submittedName>
        <fullName evidence="1">Uncharacterized protein</fullName>
    </submittedName>
</protein>
<comment type="caution">
    <text evidence="1">The sequence shown here is derived from an EMBL/GenBank/DDBJ whole genome shotgun (WGS) entry which is preliminary data.</text>
</comment>